<accession>A0A2M6WWX3</accession>
<gene>
    <name evidence="2" type="ORF">COT77_02260</name>
</gene>
<name>A0A2M6WWX3_9BACT</name>
<organism evidence="2 3">
    <name type="scientific">Candidatus Berkelbacteria bacterium CG10_big_fil_rev_8_21_14_0_10_41_12</name>
    <dbReference type="NCBI Taxonomy" id="1974513"/>
    <lineage>
        <taxon>Bacteria</taxon>
        <taxon>Candidatus Berkelbacteria</taxon>
    </lineage>
</organism>
<evidence type="ECO:0000313" key="3">
    <source>
        <dbReference type="Proteomes" id="UP000228596"/>
    </source>
</evidence>
<dbReference type="EMBL" id="PEZV01000024">
    <property type="protein sequence ID" value="PIT97290.1"/>
    <property type="molecule type" value="Genomic_DNA"/>
</dbReference>
<evidence type="ECO:0000313" key="2">
    <source>
        <dbReference type="EMBL" id="PIT97290.1"/>
    </source>
</evidence>
<dbReference type="InterPro" id="IPR001173">
    <property type="entry name" value="Glyco_trans_2-like"/>
</dbReference>
<proteinExistence type="predicted"/>
<dbReference type="PANTHER" id="PTHR43685:SF11">
    <property type="entry name" value="GLYCOSYLTRANSFERASE TAGX-RELATED"/>
    <property type="match status" value="1"/>
</dbReference>
<feature type="domain" description="Glycosyltransferase 2-like" evidence="1">
    <location>
        <begin position="8"/>
        <end position="136"/>
    </location>
</feature>
<protein>
    <recommendedName>
        <fullName evidence="1">Glycosyltransferase 2-like domain-containing protein</fullName>
    </recommendedName>
</protein>
<dbReference type="Gene3D" id="3.90.550.10">
    <property type="entry name" value="Spore Coat Polysaccharide Biosynthesis Protein SpsA, Chain A"/>
    <property type="match status" value="1"/>
</dbReference>
<dbReference type="Pfam" id="PF00535">
    <property type="entry name" value="Glycos_transf_2"/>
    <property type="match status" value="1"/>
</dbReference>
<dbReference type="InterPro" id="IPR050834">
    <property type="entry name" value="Glycosyltransf_2"/>
</dbReference>
<dbReference type="SUPFAM" id="SSF53448">
    <property type="entry name" value="Nucleotide-diphospho-sugar transferases"/>
    <property type="match status" value="1"/>
</dbReference>
<sequence length="309" mass="35543">MNKKPVISVIIPFYNRLKWLADAVESVFNQSFENFEMILIDDGSTENIENYIDISNPKIRYFRQKNKGSAAARNRGIKMAKGKYIAFLDSDDIFLPNKLKYQLSVMEHNSTAILSHSSYAYMDSGGRRMQEFKSGKFFGKVYPRIVFDCLVATPTVMLRKTALGNLRFEKSLKIGEDVVLWCRIAKKSKIVGIEKVLTLVRRHDHHTALISPNAKVVAWSKIVDCMIRDEHNPLLMLKFFSAKKYLLGKVYFNQGNKDEGLKYIVTSLVVNPLNNLAWQDVQSFVLSPLSKLKRYAKQKMRLKNKKSLT</sequence>
<dbReference type="InterPro" id="IPR029044">
    <property type="entry name" value="Nucleotide-diphossugar_trans"/>
</dbReference>
<dbReference type="CDD" id="cd00761">
    <property type="entry name" value="Glyco_tranf_GTA_type"/>
    <property type="match status" value="1"/>
</dbReference>
<reference evidence="3" key="1">
    <citation type="submission" date="2017-09" db="EMBL/GenBank/DDBJ databases">
        <title>Depth-based differentiation of microbial function through sediment-hosted aquifers and enrichment of novel symbionts in the deep terrestrial subsurface.</title>
        <authorList>
            <person name="Probst A.J."/>
            <person name="Ladd B."/>
            <person name="Jarett J.K."/>
            <person name="Geller-Mcgrath D.E."/>
            <person name="Sieber C.M.K."/>
            <person name="Emerson J.B."/>
            <person name="Anantharaman K."/>
            <person name="Thomas B.C."/>
            <person name="Malmstrom R."/>
            <person name="Stieglmeier M."/>
            <person name="Klingl A."/>
            <person name="Woyke T."/>
            <person name="Ryan C.M."/>
            <person name="Banfield J.F."/>
        </authorList>
    </citation>
    <scope>NUCLEOTIDE SEQUENCE [LARGE SCALE GENOMIC DNA]</scope>
</reference>
<dbReference type="Proteomes" id="UP000228596">
    <property type="component" value="Unassembled WGS sequence"/>
</dbReference>
<dbReference type="AlphaFoldDB" id="A0A2M6WWX3"/>
<evidence type="ECO:0000259" key="1">
    <source>
        <dbReference type="Pfam" id="PF00535"/>
    </source>
</evidence>
<comment type="caution">
    <text evidence="2">The sequence shown here is derived from an EMBL/GenBank/DDBJ whole genome shotgun (WGS) entry which is preliminary data.</text>
</comment>
<dbReference type="PANTHER" id="PTHR43685">
    <property type="entry name" value="GLYCOSYLTRANSFERASE"/>
    <property type="match status" value="1"/>
</dbReference>